<dbReference type="PANTHER" id="PTHR36530">
    <property type="entry name" value="INHIBITOR OF CYSTEINE PEPTIDASE"/>
    <property type="match status" value="1"/>
</dbReference>
<evidence type="ECO:0000259" key="3">
    <source>
        <dbReference type="Pfam" id="PF09394"/>
    </source>
</evidence>
<dbReference type="InterPro" id="IPR036331">
    <property type="entry name" value="Chagasin-like_sf"/>
</dbReference>
<dbReference type="InterPro" id="IPR018990">
    <property type="entry name" value="Prot_inh_I42_chagasin"/>
</dbReference>
<dbReference type="GO" id="GO:0004869">
    <property type="term" value="F:cysteine-type endopeptidase inhibitor activity"/>
    <property type="evidence" value="ECO:0007669"/>
    <property type="project" value="UniProtKB-KW"/>
</dbReference>
<gene>
    <name evidence="4" type="ORF">S03H2_03258</name>
</gene>
<dbReference type="PROSITE" id="PS51257">
    <property type="entry name" value="PROKAR_LIPOPROTEIN"/>
    <property type="match status" value="1"/>
</dbReference>
<evidence type="ECO:0000256" key="2">
    <source>
        <dbReference type="ARBA" id="ARBA00022704"/>
    </source>
</evidence>
<name>X1FKY5_9ZZZZ</name>
<keyword evidence="2" id="KW-0789">Thiol protease inhibitor</keyword>
<keyword evidence="1" id="KW-0646">Protease inhibitor</keyword>
<dbReference type="SUPFAM" id="SSF141066">
    <property type="entry name" value="ICP-like"/>
    <property type="match status" value="1"/>
</dbReference>
<evidence type="ECO:0000313" key="4">
    <source>
        <dbReference type="EMBL" id="GAH30009.1"/>
    </source>
</evidence>
<feature type="domain" description="Proteinase inhibitor I42 chagasin" evidence="3">
    <location>
        <begin position="62"/>
        <end position="148"/>
    </location>
</feature>
<dbReference type="Pfam" id="PF09394">
    <property type="entry name" value="Inhibitor_I42"/>
    <property type="match status" value="1"/>
</dbReference>
<reference evidence="4" key="1">
    <citation type="journal article" date="2014" name="Front. Microbiol.">
        <title>High frequency of phylogenetically diverse reductive dehalogenase-homologous genes in deep subseafloor sedimentary metagenomes.</title>
        <authorList>
            <person name="Kawai M."/>
            <person name="Futagami T."/>
            <person name="Toyoda A."/>
            <person name="Takaki Y."/>
            <person name="Nishi S."/>
            <person name="Hori S."/>
            <person name="Arai W."/>
            <person name="Tsubouchi T."/>
            <person name="Morono Y."/>
            <person name="Uchiyama I."/>
            <person name="Ito T."/>
            <person name="Fujiyama A."/>
            <person name="Inagaki F."/>
            <person name="Takami H."/>
        </authorList>
    </citation>
    <scope>NUCLEOTIDE SEQUENCE</scope>
    <source>
        <strain evidence="4">Expedition CK06-06</strain>
    </source>
</reference>
<dbReference type="EMBL" id="BARU01001186">
    <property type="protein sequence ID" value="GAH30009.1"/>
    <property type="molecule type" value="Genomic_DNA"/>
</dbReference>
<sequence length="153" mass="16829">MKRVRWYLVLLSAGILLLVGGCTEEPSPPVIPVTPTGYSDVSIPIETFPDQPHIDVVMSTVVGGELTVTLGSNPTTGFQWLEYAEISDESIIKQVSHEFVGPGIDKPPGTPGEEVWTFKALKKGTVTTFLEYSRPWIEEDADHWTVTITTTIK</sequence>
<evidence type="ECO:0000256" key="1">
    <source>
        <dbReference type="ARBA" id="ARBA00022690"/>
    </source>
</evidence>
<proteinExistence type="predicted"/>
<dbReference type="InterPro" id="IPR052781">
    <property type="entry name" value="Cys_protease_inhibitor_I42"/>
</dbReference>
<dbReference type="Gene3D" id="2.60.40.2020">
    <property type="match status" value="1"/>
</dbReference>
<protein>
    <recommendedName>
        <fullName evidence="3">Proteinase inhibitor I42 chagasin domain-containing protein</fullName>
    </recommendedName>
</protein>
<organism evidence="4">
    <name type="scientific">marine sediment metagenome</name>
    <dbReference type="NCBI Taxonomy" id="412755"/>
    <lineage>
        <taxon>unclassified sequences</taxon>
        <taxon>metagenomes</taxon>
        <taxon>ecological metagenomes</taxon>
    </lineage>
</organism>
<accession>X1FKY5</accession>
<dbReference type="PANTHER" id="PTHR36530:SF1">
    <property type="entry name" value="AMOEBIASIN-1"/>
    <property type="match status" value="1"/>
</dbReference>
<comment type="caution">
    <text evidence="4">The sequence shown here is derived from an EMBL/GenBank/DDBJ whole genome shotgun (WGS) entry which is preliminary data.</text>
</comment>
<dbReference type="AlphaFoldDB" id="X1FKY5"/>